<reference evidence="2 3" key="1">
    <citation type="submission" date="2016-11" db="EMBL/GenBank/DDBJ databases">
        <authorList>
            <person name="Jaros S."/>
            <person name="Januszkiewicz K."/>
            <person name="Wedrychowicz H."/>
        </authorList>
    </citation>
    <scope>NUCLEOTIDE SEQUENCE [LARGE SCALE GENOMIC DNA]</scope>
    <source>
        <strain evidence="2 3">DSM 22807</strain>
    </source>
</reference>
<feature type="signal peptide" evidence="1">
    <location>
        <begin position="1"/>
        <end position="19"/>
    </location>
</feature>
<organism evidence="2 3">
    <name type="scientific">Flavobacterium haoranii</name>
    <dbReference type="NCBI Taxonomy" id="683124"/>
    <lineage>
        <taxon>Bacteria</taxon>
        <taxon>Pseudomonadati</taxon>
        <taxon>Bacteroidota</taxon>
        <taxon>Flavobacteriia</taxon>
        <taxon>Flavobacteriales</taxon>
        <taxon>Flavobacteriaceae</taxon>
        <taxon>Flavobacterium</taxon>
    </lineage>
</organism>
<keyword evidence="3" id="KW-1185">Reference proteome</keyword>
<sequence>MKKILMVTFLSLLALNANAQKKKTTKTTKPKNEILAKVDHLSAEIVPVGKGKKLLVFVKNETSTDTLVVKVTEDANLKPTDFVLKSFTASGSKLYLLSWKEQVTTETKLKKEVADITENQIWNPTTKTLLLGNTQKSIYIKETVFLDNNKSASHEVEKKRGEGYEFVLNTDGSVALKTKTQDNNYKYNSATDKFEAQKPTVKTATKKKK</sequence>
<dbReference type="RefSeq" id="WP_072785979.1">
    <property type="nucleotide sequence ID" value="NZ_CP045292.1"/>
</dbReference>
<dbReference type="EMBL" id="FQZH01000007">
    <property type="protein sequence ID" value="SHJ82034.1"/>
    <property type="molecule type" value="Genomic_DNA"/>
</dbReference>
<evidence type="ECO:0000313" key="2">
    <source>
        <dbReference type="EMBL" id="SHJ82034.1"/>
    </source>
</evidence>
<feature type="chain" id="PRO_5012658006" evidence="1">
    <location>
        <begin position="20"/>
        <end position="209"/>
    </location>
</feature>
<name>A0A1M6MEZ6_9FLAO</name>
<evidence type="ECO:0000256" key="1">
    <source>
        <dbReference type="SAM" id="SignalP"/>
    </source>
</evidence>
<proteinExistence type="predicted"/>
<dbReference type="AlphaFoldDB" id="A0A1M6MEZ6"/>
<dbReference type="OrthoDB" id="1363973at2"/>
<gene>
    <name evidence="2" type="ORF">SAMN05444337_2694</name>
</gene>
<keyword evidence="1" id="KW-0732">Signal</keyword>
<evidence type="ECO:0000313" key="3">
    <source>
        <dbReference type="Proteomes" id="UP000184232"/>
    </source>
</evidence>
<dbReference type="STRING" id="683124.SAMN05444337_2694"/>
<protein>
    <submittedName>
        <fullName evidence="2">Uncharacterized protein</fullName>
    </submittedName>
</protein>
<accession>A0A1M6MEZ6</accession>
<dbReference type="Proteomes" id="UP000184232">
    <property type="component" value="Unassembled WGS sequence"/>
</dbReference>